<reference evidence="1" key="1">
    <citation type="submission" date="2017-03" db="EMBL/GenBank/DDBJ databases">
        <title>The mitochondrial genome of the carnivorous plant Utricularia reniformis (Lentibulariaceae): structure, comparative analysis and evolutionary landmarks.</title>
        <authorList>
            <person name="Silva S.R."/>
            <person name="Alvarenga D.O."/>
            <person name="Michael T.P."/>
            <person name="Miranda V.F.O."/>
            <person name="Varani A.M."/>
        </authorList>
    </citation>
    <scope>NUCLEOTIDE SEQUENCE</scope>
</reference>
<dbReference type="AlphaFoldDB" id="A0A1Y0B1Y0"/>
<proteinExistence type="predicted"/>
<geneLocation type="mitochondrion" evidence="1"/>
<gene>
    <name evidence="1" type="ORF">AEK19_MT1181</name>
</gene>
<evidence type="ECO:0000313" key="1">
    <source>
        <dbReference type="EMBL" id="ART31394.1"/>
    </source>
</evidence>
<name>A0A1Y0B1Y0_9LAMI</name>
<accession>A0A1Y0B1Y0</accession>
<protein>
    <submittedName>
        <fullName evidence="1">Uncharacterized protein</fullName>
    </submittedName>
</protein>
<sequence>MGKDSRLTVFGLFFGLGNSTSSIPSFAINPDTIKSNSHCFSLYAADGPVALSFLSLLPCDFGRSAAFIKHYCLLYAT</sequence>
<dbReference type="EMBL" id="KY774314">
    <property type="protein sequence ID" value="ART31394.1"/>
    <property type="molecule type" value="Genomic_DNA"/>
</dbReference>
<keyword evidence="1" id="KW-0496">Mitochondrion</keyword>
<organism evidence="1">
    <name type="scientific">Utricularia reniformis</name>
    <dbReference type="NCBI Taxonomy" id="192314"/>
    <lineage>
        <taxon>Eukaryota</taxon>
        <taxon>Viridiplantae</taxon>
        <taxon>Streptophyta</taxon>
        <taxon>Embryophyta</taxon>
        <taxon>Tracheophyta</taxon>
        <taxon>Spermatophyta</taxon>
        <taxon>Magnoliopsida</taxon>
        <taxon>eudicotyledons</taxon>
        <taxon>Gunneridae</taxon>
        <taxon>Pentapetalae</taxon>
        <taxon>asterids</taxon>
        <taxon>lamiids</taxon>
        <taxon>Lamiales</taxon>
        <taxon>Lentibulariaceae</taxon>
        <taxon>Utricularia</taxon>
    </lineage>
</organism>